<sequence>MAASQNGTFGIRSVLIAAWAMAASVSAPASQIPWGTMLATTGTLTLQKVWTNVANSLGHLNNIMTIVLHCKYVFMMIFTACSMYFLEIN</sequence>
<accession>A0A6B0U0J2</accession>
<reference evidence="3" key="1">
    <citation type="submission" date="2019-12" db="EMBL/GenBank/DDBJ databases">
        <title>An insight into the sialome of adult female Ixodes ricinus ticks feeding for 6 days.</title>
        <authorList>
            <person name="Perner J."/>
            <person name="Ribeiro J.M.C."/>
        </authorList>
    </citation>
    <scope>NUCLEOTIDE SEQUENCE</scope>
    <source>
        <strain evidence="3">Semi-engorged</strain>
        <tissue evidence="3">Salivary glands</tissue>
    </source>
</reference>
<evidence type="ECO:0000313" key="3">
    <source>
        <dbReference type="EMBL" id="MXU86019.1"/>
    </source>
</evidence>
<feature type="transmembrane region" description="Helical" evidence="1">
    <location>
        <begin position="66"/>
        <end position="86"/>
    </location>
</feature>
<feature type="signal peptide" evidence="2">
    <location>
        <begin position="1"/>
        <end position="29"/>
    </location>
</feature>
<keyword evidence="1" id="KW-1133">Transmembrane helix</keyword>
<dbReference type="EMBL" id="GIFC01003936">
    <property type="protein sequence ID" value="MXU86019.1"/>
    <property type="molecule type" value="Transcribed_RNA"/>
</dbReference>
<evidence type="ECO:0000256" key="1">
    <source>
        <dbReference type="SAM" id="Phobius"/>
    </source>
</evidence>
<proteinExistence type="predicted"/>
<keyword evidence="2" id="KW-0732">Signal</keyword>
<evidence type="ECO:0000256" key="2">
    <source>
        <dbReference type="SAM" id="SignalP"/>
    </source>
</evidence>
<feature type="chain" id="PRO_5025546935" evidence="2">
    <location>
        <begin position="30"/>
        <end position="89"/>
    </location>
</feature>
<name>A0A6B0U0J2_IXORI</name>
<organism evidence="3">
    <name type="scientific">Ixodes ricinus</name>
    <name type="common">Common tick</name>
    <name type="synonym">Acarus ricinus</name>
    <dbReference type="NCBI Taxonomy" id="34613"/>
    <lineage>
        <taxon>Eukaryota</taxon>
        <taxon>Metazoa</taxon>
        <taxon>Ecdysozoa</taxon>
        <taxon>Arthropoda</taxon>
        <taxon>Chelicerata</taxon>
        <taxon>Arachnida</taxon>
        <taxon>Acari</taxon>
        <taxon>Parasitiformes</taxon>
        <taxon>Ixodida</taxon>
        <taxon>Ixodoidea</taxon>
        <taxon>Ixodidae</taxon>
        <taxon>Ixodinae</taxon>
        <taxon>Ixodes</taxon>
    </lineage>
</organism>
<dbReference type="AlphaFoldDB" id="A0A6B0U0J2"/>
<keyword evidence="1" id="KW-0812">Transmembrane</keyword>
<keyword evidence="1" id="KW-0472">Membrane</keyword>
<protein>
    <submittedName>
        <fullName evidence="3">Putative secreted protein</fullName>
    </submittedName>
</protein>